<dbReference type="SUPFAM" id="SSF141091">
    <property type="entry name" value="L21p-like"/>
    <property type="match status" value="1"/>
</dbReference>
<dbReference type="GO" id="GO:0003735">
    <property type="term" value="F:structural constituent of ribosome"/>
    <property type="evidence" value="ECO:0007669"/>
    <property type="project" value="TreeGrafter"/>
</dbReference>
<organism evidence="4 5">
    <name type="scientific">Erysiphe pulchra</name>
    <dbReference type="NCBI Taxonomy" id="225359"/>
    <lineage>
        <taxon>Eukaryota</taxon>
        <taxon>Fungi</taxon>
        <taxon>Dikarya</taxon>
        <taxon>Ascomycota</taxon>
        <taxon>Pezizomycotina</taxon>
        <taxon>Leotiomycetes</taxon>
        <taxon>Erysiphales</taxon>
        <taxon>Erysiphaceae</taxon>
        <taxon>Erysiphe</taxon>
    </lineage>
</organism>
<name>A0A2S4PN34_9PEZI</name>
<dbReference type="Proteomes" id="UP000237438">
    <property type="component" value="Unassembled WGS sequence"/>
</dbReference>
<evidence type="ECO:0000256" key="3">
    <source>
        <dbReference type="SAM" id="MobiDB-lite"/>
    </source>
</evidence>
<feature type="region of interest" description="Disordered" evidence="3">
    <location>
        <begin position="40"/>
        <end position="75"/>
    </location>
</feature>
<dbReference type="AlphaFoldDB" id="A0A2S4PN34"/>
<dbReference type="Pfam" id="PF00829">
    <property type="entry name" value="Ribosomal_L21p"/>
    <property type="match status" value="1"/>
</dbReference>
<accession>A0A2S4PN34</accession>
<dbReference type="InterPro" id="IPR028909">
    <property type="entry name" value="bL21-like"/>
</dbReference>
<feature type="compositionally biased region" description="Polar residues" evidence="3">
    <location>
        <begin position="40"/>
        <end position="49"/>
    </location>
</feature>
<dbReference type="OrthoDB" id="5994at2759"/>
<gene>
    <name evidence="4" type="ORF">EPUL_003250</name>
</gene>
<comment type="caution">
    <text evidence="4">The sequence shown here is derived from an EMBL/GenBank/DDBJ whole genome shotgun (WGS) entry which is preliminary data.</text>
</comment>
<dbReference type="PANTHER" id="PTHR21349:SF0">
    <property type="entry name" value="LARGE RIBOSOMAL SUBUNIT PROTEIN BL21M"/>
    <property type="match status" value="1"/>
</dbReference>
<reference evidence="4 5" key="1">
    <citation type="submission" date="2017-10" db="EMBL/GenBank/DDBJ databases">
        <title>Development of genomic resources for the powdery mildew, Erysiphe pulchra.</title>
        <authorList>
            <person name="Wadl P.A."/>
            <person name="Mack B.M."/>
            <person name="Moore G."/>
            <person name="Beltz S.B."/>
        </authorList>
    </citation>
    <scope>NUCLEOTIDE SEQUENCE [LARGE SCALE GENOMIC DNA]</scope>
    <source>
        <strain evidence="4">Cflorida</strain>
    </source>
</reference>
<evidence type="ECO:0000313" key="4">
    <source>
        <dbReference type="EMBL" id="POS83418.1"/>
    </source>
</evidence>
<dbReference type="InterPro" id="IPR036164">
    <property type="entry name" value="bL21-like_sf"/>
</dbReference>
<evidence type="ECO:0000313" key="5">
    <source>
        <dbReference type="Proteomes" id="UP000237438"/>
    </source>
</evidence>
<evidence type="ECO:0000256" key="1">
    <source>
        <dbReference type="ARBA" id="ARBA00008563"/>
    </source>
</evidence>
<dbReference type="GO" id="GO:0005762">
    <property type="term" value="C:mitochondrial large ribosomal subunit"/>
    <property type="evidence" value="ECO:0007669"/>
    <property type="project" value="TreeGrafter"/>
</dbReference>
<dbReference type="EMBL" id="PEDP01001608">
    <property type="protein sequence ID" value="POS83418.1"/>
    <property type="molecule type" value="Genomic_DNA"/>
</dbReference>
<dbReference type="PANTHER" id="PTHR21349">
    <property type="entry name" value="50S RIBOSOMAL PROTEIN L21"/>
    <property type="match status" value="1"/>
</dbReference>
<sequence length="211" mass="24064">MFARFRFKSTRGIISSQWIIPSNSLLSNYIRNLSSTVQHHRSSSTSVSKPQAIPKIPFPPDPTDRNPSLSQKSISGPLKVSESVKELLPLLTVQPSHYIIIHIHGKPFLVTNGDQIRLPFKMSGVVPGDVLRLNRATCIGSRDYTLKGTPYVNERFYECRATVMGTESEPMRFKEKTKRRCRKVKTVKSKHRFTILRIAEFKIKNLTDIEP</sequence>
<proteinExistence type="inferred from homology"/>
<evidence type="ECO:0000256" key="2">
    <source>
        <dbReference type="ARBA" id="ARBA00044129"/>
    </source>
</evidence>
<protein>
    <recommendedName>
        <fullName evidence="2">Large ribosomal subunit protein bL21m</fullName>
    </recommendedName>
</protein>
<keyword evidence="5" id="KW-1185">Reference proteome</keyword>
<comment type="similarity">
    <text evidence="1">Belongs to the bacterial ribosomal protein bL21 family.</text>
</comment>
<dbReference type="STRING" id="225359.A0A2S4PN34"/>
<feature type="compositionally biased region" description="Polar residues" evidence="3">
    <location>
        <begin position="65"/>
        <end position="74"/>
    </location>
</feature>